<evidence type="ECO:0000313" key="4">
    <source>
        <dbReference type="Proteomes" id="UP000436088"/>
    </source>
</evidence>
<dbReference type="EMBL" id="VEPZ02000001">
    <property type="protein sequence ID" value="KAE8736471.1"/>
    <property type="molecule type" value="Genomic_DNA"/>
</dbReference>
<name>A0A6A3DB49_HIBSY</name>
<dbReference type="AlphaFoldDB" id="A0A6A3DB49"/>
<evidence type="ECO:0000259" key="2">
    <source>
        <dbReference type="Pfam" id="PF11961"/>
    </source>
</evidence>
<dbReference type="Pfam" id="PF11961">
    <property type="entry name" value="DUF3475"/>
    <property type="match status" value="1"/>
</dbReference>
<sequence>MALETWLIKVKKTKSANTLDTAKSSRHKYNVEVLSFEIAGLMSKLLHLWNSLSDKTIIRLRNESISLEGISKIVSDDESFLLGLACAEITENVRLAAKAISRFSTRCHDAKLRCFDRWFDEFADSGNDFHGWVLSNKDMEAKNKKMEKLVAVTSTLCKQMEELSTTENGLRKCCVPIKEQKFIDLQQKLLWQKQEVKNLKENSLWNESFDMVVSMLVRLVFTILHRIKFVFGHGHGYYHYPPLPRSLSTSATVYPTVNPNTYNFVSGPLKGNINFFDSNSKFLKPPPSTLGASALSLHYANLIIVLEKMIKSPQLVGIEARDDLYSQLPSSIRSALRARLKGVGFSASDSVLAGEWRTALGRILGWLSPLAHNTIKWQSERSFGHQNLLPRTNILLLQTLNFANKEKTEAVITELLVGLNYIWRFEREMTAKALFECNLQNSS</sequence>
<dbReference type="PANTHER" id="PTHR31371:SF14">
    <property type="entry name" value="SIMILARITY TO UNKNOWN PROTEIN"/>
    <property type="match status" value="1"/>
</dbReference>
<evidence type="ECO:0000259" key="1">
    <source>
        <dbReference type="Pfam" id="PF05003"/>
    </source>
</evidence>
<proteinExistence type="predicted"/>
<accession>A0A6A3DB49</accession>
<organism evidence="3 4">
    <name type="scientific">Hibiscus syriacus</name>
    <name type="common">Rose of Sharon</name>
    <dbReference type="NCBI Taxonomy" id="106335"/>
    <lineage>
        <taxon>Eukaryota</taxon>
        <taxon>Viridiplantae</taxon>
        <taxon>Streptophyta</taxon>
        <taxon>Embryophyta</taxon>
        <taxon>Tracheophyta</taxon>
        <taxon>Spermatophyta</taxon>
        <taxon>Magnoliopsida</taxon>
        <taxon>eudicotyledons</taxon>
        <taxon>Gunneridae</taxon>
        <taxon>Pentapetalae</taxon>
        <taxon>rosids</taxon>
        <taxon>malvids</taxon>
        <taxon>Malvales</taxon>
        <taxon>Malvaceae</taxon>
        <taxon>Malvoideae</taxon>
        <taxon>Hibiscus</taxon>
    </lineage>
</organism>
<gene>
    <name evidence="3" type="ORF">F3Y22_tig00000002pilonHSYRG00299</name>
</gene>
<dbReference type="Pfam" id="PF05003">
    <property type="entry name" value="DUF668"/>
    <property type="match status" value="1"/>
</dbReference>
<evidence type="ECO:0000313" key="3">
    <source>
        <dbReference type="EMBL" id="KAE8736471.1"/>
    </source>
</evidence>
<dbReference type="OrthoDB" id="2018987at2759"/>
<reference evidence="3" key="1">
    <citation type="submission" date="2019-09" db="EMBL/GenBank/DDBJ databases">
        <title>Draft genome information of white flower Hibiscus syriacus.</title>
        <authorList>
            <person name="Kim Y.-M."/>
        </authorList>
    </citation>
    <scope>NUCLEOTIDE SEQUENCE [LARGE SCALE GENOMIC DNA]</scope>
    <source>
        <strain evidence="3">YM2019G1</strain>
    </source>
</reference>
<feature type="domain" description="DUF668" evidence="1">
    <location>
        <begin position="289"/>
        <end position="376"/>
    </location>
</feature>
<feature type="domain" description="DUF3475" evidence="2">
    <location>
        <begin position="33"/>
        <end position="89"/>
    </location>
</feature>
<keyword evidence="4" id="KW-1185">Reference proteome</keyword>
<dbReference type="InterPro" id="IPR007700">
    <property type="entry name" value="DUF668"/>
</dbReference>
<comment type="caution">
    <text evidence="3">The sequence shown here is derived from an EMBL/GenBank/DDBJ whole genome shotgun (WGS) entry which is preliminary data.</text>
</comment>
<protein>
    <submittedName>
        <fullName evidence="3">Aminotransferase ACS12-like</fullName>
    </submittedName>
</protein>
<dbReference type="GO" id="GO:0045927">
    <property type="term" value="P:positive regulation of growth"/>
    <property type="evidence" value="ECO:0007669"/>
    <property type="project" value="InterPro"/>
</dbReference>
<dbReference type="GO" id="GO:0008483">
    <property type="term" value="F:transaminase activity"/>
    <property type="evidence" value="ECO:0007669"/>
    <property type="project" value="UniProtKB-KW"/>
</dbReference>
<dbReference type="InterPro" id="IPR021864">
    <property type="entry name" value="DUF3475"/>
</dbReference>
<dbReference type="Proteomes" id="UP000436088">
    <property type="component" value="Unassembled WGS sequence"/>
</dbReference>
<dbReference type="PANTHER" id="PTHR31371">
    <property type="entry name" value="BNAC09G50660D PROTEIN"/>
    <property type="match status" value="1"/>
</dbReference>